<dbReference type="InterPro" id="IPR011008">
    <property type="entry name" value="Dimeric_a/b-barrel"/>
</dbReference>
<comment type="caution">
    <text evidence="1">The sequence shown here is derived from an EMBL/GenBank/DDBJ whole genome shotgun (WGS) entry which is preliminary data.</text>
</comment>
<keyword evidence="2" id="KW-1185">Reference proteome</keyword>
<dbReference type="RefSeq" id="WP_379745224.1">
    <property type="nucleotide sequence ID" value="NZ_JBHTCP010000002.1"/>
</dbReference>
<evidence type="ECO:0000313" key="2">
    <source>
        <dbReference type="Proteomes" id="UP001596549"/>
    </source>
</evidence>
<gene>
    <name evidence="1" type="ORF">ACFQPF_01095</name>
</gene>
<protein>
    <recommendedName>
        <fullName evidence="3">DUF3291 domain-containing protein</fullName>
    </recommendedName>
</protein>
<organism evidence="1 2">
    <name type="scientific">Fictibacillus iocasae</name>
    <dbReference type="NCBI Taxonomy" id="2715437"/>
    <lineage>
        <taxon>Bacteria</taxon>
        <taxon>Bacillati</taxon>
        <taxon>Bacillota</taxon>
        <taxon>Bacilli</taxon>
        <taxon>Bacillales</taxon>
        <taxon>Fictibacillaceae</taxon>
        <taxon>Fictibacillus</taxon>
    </lineage>
</organism>
<evidence type="ECO:0000313" key="1">
    <source>
        <dbReference type="EMBL" id="MFC7370273.1"/>
    </source>
</evidence>
<sequence>MLPLFVFHTIRSIIQAKKAKGILHSSYISEGWITYWTLTVWESEQHMKEYRNKGSHRSAMKNSRRIADELEKVNYVGLDFPSWETAKKIVNERYGRQDVN</sequence>
<proteinExistence type="predicted"/>
<dbReference type="SUPFAM" id="SSF54909">
    <property type="entry name" value="Dimeric alpha+beta barrel"/>
    <property type="match status" value="1"/>
</dbReference>
<evidence type="ECO:0008006" key="3">
    <source>
        <dbReference type="Google" id="ProtNLM"/>
    </source>
</evidence>
<reference evidence="2" key="1">
    <citation type="journal article" date="2019" name="Int. J. Syst. Evol. Microbiol.">
        <title>The Global Catalogue of Microorganisms (GCM) 10K type strain sequencing project: providing services to taxonomists for standard genome sequencing and annotation.</title>
        <authorList>
            <consortium name="The Broad Institute Genomics Platform"/>
            <consortium name="The Broad Institute Genome Sequencing Center for Infectious Disease"/>
            <person name="Wu L."/>
            <person name="Ma J."/>
        </authorList>
    </citation>
    <scope>NUCLEOTIDE SEQUENCE [LARGE SCALE GENOMIC DNA]</scope>
    <source>
        <strain evidence="2">NBRC 106396</strain>
    </source>
</reference>
<accession>A0ABW2NM21</accession>
<name>A0ABW2NM21_9BACL</name>
<dbReference type="EMBL" id="JBHTCP010000002">
    <property type="protein sequence ID" value="MFC7370273.1"/>
    <property type="molecule type" value="Genomic_DNA"/>
</dbReference>
<dbReference type="Proteomes" id="UP001596549">
    <property type="component" value="Unassembled WGS sequence"/>
</dbReference>